<dbReference type="InterPro" id="IPR036513">
    <property type="entry name" value="STAS_dom_sf"/>
</dbReference>
<dbReference type="PANTHER" id="PTHR33495">
    <property type="entry name" value="ANTI-SIGMA FACTOR ANTAGONIST TM_1081-RELATED-RELATED"/>
    <property type="match status" value="1"/>
</dbReference>
<organism evidence="4 5">
    <name type="scientific">Catenulispora acidiphila (strain DSM 44928 / JCM 14897 / NBRC 102108 / NRRL B-24433 / ID139908)</name>
    <dbReference type="NCBI Taxonomy" id="479433"/>
    <lineage>
        <taxon>Bacteria</taxon>
        <taxon>Bacillati</taxon>
        <taxon>Actinomycetota</taxon>
        <taxon>Actinomycetes</taxon>
        <taxon>Catenulisporales</taxon>
        <taxon>Catenulisporaceae</taxon>
        <taxon>Catenulispora</taxon>
    </lineage>
</organism>
<dbReference type="Proteomes" id="UP000000851">
    <property type="component" value="Chromosome"/>
</dbReference>
<proteinExistence type="inferred from homology"/>
<dbReference type="KEGG" id="cai:Caci_5292"/>
<dbReference type="NCBIfam" id="TIGR00377">
    <property type="entry name" value="ant_ant_sig"/>
    <property type="match status" value="1"/>
</dbReference>
<sequence length="115" mass="12241">MEFSCTARRAAGRVVLTVAGDVDLAAYARFEAGLEQSWDGTTDLVIDCSAVTFLDSMGLRVLVRSRRRAADHGREVMLASPSRPVRRALELAGVTSLFPVAEPVSGAEHGPNPAS</sequence>
<dbReference type="SUPFAM" id="SSF52091">
    <property type="entry name" value="SpoIIaa-like"/>
    <property type="match status" value="1"/>
</dbReference>
<gene>
    <name evidence="4" type="ordered locus">Caci_5292</name>
</gene>
<keyword evidence="5" id="KW-1185">Reference proteome</keyword>
<dbReference type="AlphaFoldDB" id="C7Q7Y4"/>
<evidence type="ECO:0000313" key="4">
    <source>
        <dbReference type="EMBL" id="ACU74151.1"/>
    </source>
</evidence>
<evidence type="ECO:0000259" key="3">
    <source>
        <dbReference type="PROSITE" id="PS50801"/>
    </source>
</evidence>
<protein>
    <recommendedName>
        <fullName evidence="2">Anti-sigma factor antagonist</fullName>
    </recommendedName>
</protein>
<dbReference type="GO" id="GO:0043856">
    <property type="term" value="F:anti-sigma factor antagonist activity"/>
    <property type="evidence" value="ECO:0007669"/>
    <property type="project" value="InterPro"/>
</dbReference>
<dbReference type="InterPro" id="IPR003658">
    <property type="entry name" value="Anti-sigma_ant"/>
</dbReference>
<dbReference type="EMBL" id="CP001700">
    <property type="protein sequence ID" value="ACU74151.1"/>
    <property type="molecule type" value="Genomic_DNA"/>
</dbReference>
<dbReference type="PROSITE" id="PS50801">
    <property type="entry name" value="STAS"/>
    <property type="match status" value="1"/>
</dbReference>
<dbReference type="Gene3D" id="3.30.750.24">
    <property type="entry name" value="STAS domain"/>
    <property type="match status" value="1"/>
</dbReference>
<dbReference type="RefSeq" id="WP_015793880.1">
    <property type="nucleotide sequence ID" value="NC_013131.1"/>
</dbReference>
<name>C7Q7Y4_CATAD</name>
<dbReference type="eggNOG" id="COG1366">
    <property type="taxonomic scope" value="Bacteria"/>
</dbReference>
<evidence type="ECO:0000313" key="5">
    <source>
        <dbReference type="Proteomes" id="UP000000851"/>
    </source>
</evidence>
<comment type="similarity">
    <text evidence="1 2">Belongs to the anti-sigma-factor antagonist family.</text>
</comment>
<dbReference type="STRING" id="479433.Caci_5292"/>
<dbReference type="OrthoDB" id="3576811at2"/>
<dbReference type="HOGENOM" id="CLU_115403_3_2_11"/>
<evidence type="ECO:0000256" key="2">
    <source>
        <dbReference type="RuleBase" id="RU003749"/>
    </source>
</evidence>
<dbReference type="InParanoid" id="C7Q7Y4"/>
<dbReference type="Pfam" id="PF01740">
    <property type="entry name" value="STAS"/>
    <property type="match status" value="1"/>
</dbReference>
<dbReference type="PANTHER" id="PTHR33495:SF2">
    <property type="entry name" value="ANTI-SIGMA FACTOR ANTAGONIST TM_1081-RELATED"/>
    <property type="match status" value="1"/>
</dbReference>
<feature type="domain" description="STAS" evidence="3">
    <location>
        <begin position="3"/>
        <end position="94"/>
    </location>
</feature>
<accession>C7Q7Y4</accession>
<reference evidence="4 5" key="1">
    <citation type="journal article" date="2009" name="Stand. Genomic Sci.">
        <title>Complete genome sequence of Catenulispora acidiphila type strain (ID 139908).</title>
        <authorList>
            <person name="Copeland A."/>
            <person name="Lapidus A."/>
            <person name="Glavina Del Rio T."/>
            <person name="Nolan M."/>
            <person name="Lucas S."/>
            <person name="Chen F."/>
            <person name="Tice H."/>
            <person name="Cheng J.F."/>
            <person name="Bruce D."/>
            <person name="Goodwin L."/>
            <person name="Pitluck S."/>
            <person name="Mikhailova N."/>
            <person name="Pati A."/>
            <person name="Ivanova N."/>
            <person name="Mavromatis K."/>
            <person name="Chen A."/>
            <person name="Palaniappan K."/>
            <person name="Chain P."/>
            <person name="Land M."/>
            <person name="Hauser L."/>
            <person name="Chang Y.J."/>
            <person name="Jeffries C.D."/>
            <person name="Chertkov O."/>
            <person name="Brettin T."/>
            <person name="Detter J.C."/>
            <person name="Han C."/>
            <person name="Ali Z."/>
            <person name="Tindall B.J."/>
            <person name="Goker M."/>
            <person name="Bristow J."/>
            <person name="Eisen J.A."/>
            <person name="Markowitz V."/>
            <person name="Hugenholtz P."/>
            <person name="Kyrpides N.C."/>
            <person name="Klenk H.P."/>
        </authorList>
    </citation>
    <scope>NUCLEOTIDE SEQUENCE [LARGE SCALE GENOMIC DNA]</scope>
    <source>
        <strain evidence="5">DSM 44928 / JCM 14897 / NBRC 102108 / NRRL B-24433 / ID139908</strain>
    </source>
</reference>
<dbReference type="CDD" id="cd07043">
    <property type="entry name" value="STAS_anti-anti-sigma_factors"/>
    <property type="match status" value="1"/>
</dbReference>
<dbReference type="InterPro" id="IPR002645">
    <property type="entry name" value="STAS_dom"/>
</dbReference>
<evidence type="ECO:0000256" key="1">
    <source>
        <dbReference type="ARBA" id="ARBA00009013"/>
    </source>
</evidence>